<evidence type="ECO:0000313" key="3">
    <source>
        <dbReference type="Proteomes" id="UP000828390"/>
    </source>
</evidence>
<dbReference type="AlphaFoldDB" id="A0A9D4MW85"/>
<comment type="caution">
    <text evidence="2">The sequence shown here is derived from an EMBL/GenBank/DDBJ whole genome shotgun (WGS) entry which is preliminary data.</text>
</comment>
<protein>
    <submittedName>
        <fullName evidence="2">Uncharacterized protein</fullName>
    </submittedName>
</protein>
<proteinExistence type="predicted"/>
<feature type="region of interest" description="Disordered" evidence="1">
    <location>
        <begin position="68"/>
        <end position="93"/>
    </location>
</feature>
<name>A0A9D4MW85_DREPO</name>
<keyword evidence="3" id="KW-1185">Reference proteome</keyword>
<dbReference type="EMBL" id="JAIWYP010000001">
    <property type="protein sequence ID" value="KAH3883493.1"/>
    <property type="molecule type" value="Genomic_DNA"/>
</dbReference>
<accession>A0A9D4MW85</accession>
<reference evidence="2" key="1">
    <citation type="journal article" date="2019" name="bioRxiv">
        <title>The Genome of the Zebra Mussel, Dreissena polymorpha: A Resource for Invasive Species Research.</title>
        <authorList>
            <person name="McCartney M.A."/>
            <person name="Auch B."/>
            <person name="Kono T."/>
            <person name="Mallez S."/>
            <person name="Zhang Y."/>
            <person name="Obille A."/>
            <person name="Becker A."/>
            <person name="Abrahante J.E."/>
            <person name="Garbe J."/>
            <person name="Badalamenti J.P."/>
            <person name="Herman A."/>
            <person name="Mangelson H."/>
            <person name="Liachko I."/>
            <person name="Sullivan S."/>
            <person name="Sone E.D."/>
            <person name="Koren S."/>
            <person name="Silverstein K.A.T."/>
            <person name="Beckman K.B."/>
            <person name="Gohl D.M."/>
        </authorList>
    </citation>
    <scope>NUCLEOTIDE SEQUENCE</scope>
    <source>
        <strain evidence="2">Duluth1</strain>
        <tissue evidence="2">Whole animal</tissue>
    </source>
</reference>
<evidence type="ECO:0000256" key="1">
    <source>
        <dbReference type="SAM" id="MobiDB-lite"/>
    </source>
</evidence>
<evidence type="ECO:0000313" key="2">
    <source>
        <dbReference type="EMBL" id="KAH3883493.1"/>
    </source>
</evidence>
<reference evidence="2" key="2">
    <citation type="submission" date="2020-11" db="EMBL/GenBank/DDBJ databases">
        <authorList>
            <person name="McCartney M.A."/>
            <person name="Auch B."/>
            <person name="Kono T."/>
            <person name="Mallez S."/>
            <person name="Becker A."/>
            <person name="Gohl D.M."/>
            <person name="Silverstein K.A.T."/>
            <person name="Koren S."/>
            <person name="Bechman K.B."/>
            <person name="Herman A."/>
            <person name="Abrahante J.E."/>
            <person name="Garbe J."/>
        </authorList>
    </citation>
    <scope>NUCLEOTIDE SEQUENCE</scope>
    <source>
        <strain evidence="2">Duluth1</strain>
        <tissue evidence="2">Whole animal</tissue>
    </source>
</reference>
<sequence length="93" mass="10192">MSMHGPLSEKASASMAVNIMLKNVGAKTHPCLTPFETTDKNILNVKQILKSETKLCMDHPLVESNHHSLGVDISNSPVQIEPHFPNMNQKTAS</sequence>
<gene>
    <name evidence="2" type="ORF">DPMN_007450</name>
</gene>
<dbReference type="Proteomes" id="UP000828390">
    <property type="component" value="Unassembled WGS sequence"/>
</dbReference>
<organism evidence="2 3">
    <name type="scientific">Dreissena polymorpha</name>
    <name type="common">Zebra mussel</name>
    <name type="synonym">Mytilus polymorpha</name>
    <dbReference type="NCBI Taxonomy" id="45954"/>
    <lineage>
        <taxon>Eukaryota</taxon>
        <taxon>Metazoa</taxon>
        <taxon>Spiralia</taxon>
        <taxon>Lophotrochozoa</taxon>
        <taxon>Mollusca</taxon>
        <taxon>Bivalvia</taxon>
        <taxon>Autobranchia</taxon>
        <taxon>Heteroconchia</taxon>
        <taxon>Euheterodonta</taxon>
        <taxon>Imparidentia</taxon>
        <taxon>Neoheterodontei</taxon>
        <taxon>Myida</taxon>
        <taxon>Dreissenoidea</taxon>
        <taxon>Dreissenidae</taxon>
        <taxon>Dreissena</taxon>
    </lineage>
</organism>